<dbReference type="GO" id="GO:0043022">
    <property type="term" value="F:ribosome binding"/>
    <property type="evidence" value="ECO:0007669"/>
    <property type="project" value="InterPro"/>
</dbReference>
<dbReference type="GO" id="GO:0003746">
    <property type="term" value="F:translation elongation factor activity"/>
    <property type="evidence" value="ECO:0007669"/>
    <property type="project" value="InterPro"/>
</dbReference>
<proteinExistence type="predicted"/>
<name>A0A139GUL0_9PEZI</name>
<dbReference type="PANTHER" id="PTHR24148">
    <property type="entry name" value="ANKYRIN REPEAT DOMAIN-CONTAINING PROTEIN 39 HOMOLOG-RELATED"/>
    <property type="match status" value="1"/>
</dbReference>
<reference evidence="3 4" key="1">
    <citation type="submission" date="2015-07" db="EMBL/GenBank/DDBJ databases">
        <title>Comparative genomics of the Sigatoka disease complex on banana suggests a link between parallel evolutionary changes in Pseudocercospora fijiensis and Pseudocercospora eumusae and increased virulence on the banana host.</title>
        <authorList>
            <person name="Chang T.-C."/>
            <person name="Salvucci A."/>
            <person name="Crous P.W."/>
            <person name="Stergiopoulos I."/>
        </authorList>
    </citation>
    <scope>NUCLEOTIDE SEQUENCE [LARGE SCALE GENOMIC DNA]</scope>
    <source>
        <strain evidence="3 4">CBS 114824</strain>
    </source>
</reference>
<protein>
    <recommendedName>
        <fullName evidence="5">Heterokaryon incompatibility domain-containing protein</fullName>
    </recommendedName>
</protein>
<dbReference type="PANTHER" id="PTHR24148:SF64">
    <property type="entry name" value="HETEROKARYON INCOMPATIBILITY DOMAIN-CONTAINING PROTEIN"/>
    <property type="match status" value="1"/>
</dbReference>
<dbReference type="OrthoDB" id="3650304at2759"/>
<gene>
    <name evidence="3" type="ORF">AC578_5498</name>
</gene>
<dbReference type="Pfam" id="PF06985">
    <property type="entry name" value="HET"/>
    <property type="match status" value="1"/>
</dbReference>
<evidence type="ECO:0000259" key="1">
    <source>
        <dbReference type="Pfam" id="PF01287"/>
    </source>
</evidence>
<dbReference type="STRING" id="321146.A0A139GUL0"/>
<dbReference type="Pfam" id="PF01287">
    <property type="entry name" value="eIF-5a"/>
    <property type="match status" value="1"/>
</dbReference>
<accession>A0A139GUL0</accession>
<dbReference type="Proteomes" id="UP000070133">
    <property type="component" value="Unassembled WGS sequence"/>
</dbReference>
<dbReference type="GO" id="GO:0003723">
    <property type="term" value="F:RNA binding"/>
    <property type="evidence" value="ECO:0007669"/>
    <property type="project" value="InterPro"/>
</dbReference>
<feature type="domain" description="Translation initiation factor 5A C-terminal" evidence="1">
    <location>
        <begin position="600"/>
        <end position="665"/>
    </location>
</feature>
<dbReference type="GO" id="GO:0045905">
    <property type="term" value="P:positive regulation of translational termination"/>
    <property type="evidence" value="ECO:0007669"/>
    <property type="project" value="InterPro"/>
</dbReference>
<dbReference type="GO" id="GO:0045901">
    <property type="term" value="P:positive regulation of translational elongation"/>
    <property type="evidence" value="ECO:0007669"/>
    <property type="project" value="InterPro"/>
</dbReference>
<evidence type="ECO:0000313" key="3">
    <source>
        <dbReference type="EMBL" id="KXS93877.1"/>
    </source>
</evidence>
<dbReference type="InterPro" id="IPR020189">
    <property type="entry name" value="IF5A_C"/>
</dbReference>
<evidence type="ECO:0008006" key="5">
    <source>
        <dbReference type="Google" id="ProtNLM"/>
    </source>
</evidence>
<sequence>MWGSENDLVTISVARTLQRVTQNSSYALWQARHHYPGTYVWLDAICINQGDKEEKNAQVAIMGDIYESASSVIACVGLADDHSETVFRLAPEISRLVAGLQGLLEQRGQFFEFFSDMKIAIDLWKQCALAQGGSAVQDLCEQYFRFCKRPYFRRLWILQEIFAGRDDTILLAGTGMARLRDVRDLSLAIAYCLRAFAGTSYEALTAGDEFDSMYQVIHRRWGFEEAIGLFGSFLCKDPRDRIFGTLKLTDWDDDTPPQPDYDMSAFDLAILLFSKSEDTRVFNAFLSYAIVRALEIGVQDTQIQDWTRARFNSSTEASFETSPPQAWLQELDYAFVIHQADDGRLVVAPGRSWTGRNVHVDLSPFRYSERCTDLTTERSRIVYDGVEPLCHAPLKTQQGDLVVMLSHAELVVRPLEDSDSFTIIGSAEFFKDTHRRHLMGSLQRSICDCAAVDEHSQIFNVVSMEFELTDEDMICAIAAGMSDSHPSVSNILNFSEGALNAWFFASSSVNHPLQQITLQKLLNHFEHHMDYERNFSRELLHLAAGDYFFLNGRPCVITDVSLTPRQFHFKGLDLFNGHEEVEAISRFGIGFRNVPRPFYEDYIMLGVHDGELVRLLSSTGVLRTDTQLPTDERLRQRILSHSTADDNLVITVLRVEEKEAVVSVRSPG</sequence>
<dbReference type="AlphaFoldDB" id="A0A139GUL0"/>
<dbReference type="InterPro" id="IPR052895">
    <property type="entry name" value="HetReg/Transcr_Mod"/>
</dbReference>
<dbReference type="InterPro" id="IPR010730">
    <property type="entry name" value="HET"/>
</dbReference>
<comment type="caution">
    <text evidence="3">The sequence shown here is derived from an EMBL/GenBank/DDBJ whole genome shotgun (WGS) entry which is preliminary data.</text>
</comment>
<dbReference type="Gene3D" id="2.40.50.140">
    <property type="entry name" value="Nucleic acid-binding proteins"/>
    <property type="match status" value="1"/>
</dbReference>
<dbReference type="EMBL" id="LFZN01000367">
    <property type="protein sequence ID" value="KXS93877.1"/>
    <property type="molecule type" value="Genomic_DNA"/>
</dbReference>
<evidence type="ECO:0000313" key="4">
    <source>
        <dbReference type="Proteomes" id="UP000070133"/>
    </source>
</evidence>
<evidence type="ECO:0000259" key="2">
    <source>
        <dbReference type="Pfam" id="PF06985"/>
    </source>
</evidence>
<feature type="domain" description="Heterokaryon incompatibility" evidence="2">
    <location>
        <begin position="2"/>
        <end position="160"/>
    </location>
</feature>
<keyword evidence="4" id="KW-1185">Reference proteome</keyword>
<dbReference type="InterPro" id="IPR012340">
    <property type="entry name" value="NA-bd_OB-fold"/>
</dbReference>
<dbReference type="SUPFAM" id="SSF50249">
    <property type="entry name" value="Nucleic acid-binding proteins"/>
    <property type="match status" value="1"/>
</dbReference>
<organism evidence="3 4">
    <name type="scientific">Pseudocercospora eumusae</name>
    <dbReference type="NCBI Taxonomy" id="321146"/>
    <lineage>
        <taxon>Eukaryota</taxon>
        <taxon>Fungi</taxon>
        <taxon>Dikarya</taxon>
        <taxon>Ascomycota</taxon>
        <taxon>Pezizomycotina</taxon>
        <taxon>Dothideomycetes</taxon>
        <taxon>Dothideomycetidae</taxon>
        <taxon>Mycosphaerellales</taxon>
        <taxon>Mycosphaerellaceae</taxon>
        <taxon>Pseudocercospora</taxon>
    </lineage>
</organism>